<accession>A0ABV9KIM5</accession>
<organism evidence="1 2">
    <name type="scientific">Seohaeicola nanhaiensis</name>
    <dbReference type="NCBI Taxonomy" id="1387282"/>
    <lineage>
        <taxon>Bacteria</taxon>
        <taxon>Pseudomonadati</taxon>
        <taxon>Pseudomonadota</taxon>
        <taxon>Alphaproteobacteria</taxon>
        <taxon>Rhodobacterales</taxon>
        <taxon>Roseobacteraceae</taxon>
        <taxon>Seohaeicola</taxon>
    </lineage>
</organism>
<evidence type="ECO:0000313" key="2">
    <source>
        <dbReference type="Proteomes" id="UP001595973"/>
    </source>
</evidence>
<reference evidence="2" key="1">
    <citation type="journal article" date="2019" name="Int. J. Syst. Evol. Microbiol.">
        <title>The Global Catalogue of Microorganisms (GCM) 10K type strain sequencing project: providing services to taxonomists for standard genome sequencing and annotation.</title>
        <authorList>
            <consortium name="The Broad Institute Genomics Platform"/>
            <consortium name="The Broad Institute Genome Sequencing Center for Infectious Disease"/>
            <person name="Wu L."/>
            <person name="Ma J."/>
        </authorList>
    </citation>
    <scope>NUCLEOTIDE SEQUENCE [LARGE SCALE GENOMIC DNA]</scope>
    <source>
        <strain evidence="2">CGMCC 4.7283</strain>
    </source>
</reference>
<evidence type="ECO:0000313" key="1">
    <source>
        <dbReference type="EMBL" id="MFC4669421.1"/>
    </source>
</evidence>
<gene>
    <name evidence="1" type="ORF">ACFO5X_12725</name>
</gene>
<keyword evidence="2" id="KW-1185">Reference proteome</keyword>
<sequence length="50" mass="5739">MLDILELEAVLLEYISKFGLTSRARALYQRNFATDDEQSRTMNDEPESGT</sequence>
<comment type="caution">
    <text evidence="1">The sequence shown here is derived from an EMBL/GenBank/DDBJ whole genome shotgun (WGS) entry which is preliminary data.</text>
</comment>
<name>A0ABV9KIM5_9RHOB</name>
<evidence type="ECO:0008006" key="3">
    <source>
        <dbReference type="Google" id="ProtNLM"/>
    </source>
</evidence>
<dbReference type="Proteomes" id="UP001595973">
    <property type="component" value="Unassembled WGS sequence"/>
</dbReference>
<dbReference type="RefSeq" id="WP_380717851.1">
    <property type="nucleotide sequence ID" value="NZ_JBHSGI010000011.1"/>
</dbReference>
<proteinExistence type="predicted"/>
<dbReference type="EMBL" id="JBHSGI010000011">
    <property type="protein sequence ID" value="MFC4669421.1"/>
    <property type="molecule type" value="Genomic_DNA"/>
</dbReference>
<protein>
    <recommendedName>
        <fullName evidence="3">LisH domain-containing protein</fullName>
    </recommendedName>
</protein>